<name>A0AAU9QB50_9VIBR</name>
<comment type="similarity">
    <text evidence="2">Belongs to the BCCT transporter (TC 2.A.15) family.</text>
</comment>
<sequence>MSNQPSQHKKGAIDKAVFWPATILTLAMAVFFLMNPTSSALVMGKLHAFTTGELGWFFLLATFAVVIFCIYLAVSRYGGVVMGDKEHGPEFSTMTWLGMIFTSGTGGSVLYLGAVEWIWIMQAPPFGVEAGSIDAARWASAYGMFHWGPSAWAWYIACAIPIAYCFYVRKKPTLKMSEFARPVLGKKVDGISGHLINFLYMFGMVGGVMTSLALGTPLISNAIVYVMGWESSNAFLDTFVIFLWTFIPLVALIMGLKKGVSALSNWNVKADVVMLIALLVCGPTAYILNLSVDGLGLMLQNFVYMSLATDVIRDGGFPQAWTIFYFSWWVVYALPFGLFIAKISKGRTIREIVMGGLIAGSLGCMVFYMILPGMGINMQMTGQVDLMSIMNEQGRGAVVYAMLEQMPLGTLFVFAFGLITLISYITGHCAVGYSLAAATQDEIAENEDPAHWNIAFWLILAGVVSLALYFINPESLKPLQTVSILTGFPLCFVIAIVAKSFIKQINIDFPEGFPAADSKGRIYLETPVDRVEEEQVTKPATEPTTSFS</sequence>
<protein>
    <submittedName>
        <fullName evidence="9">Carnitine transporter CniT</fullName>
    </submittedName>
</protein>
<evidence type="ECO:0000313" key="10">
    <source>
        <dbReference type="Proteomes" id="UP001295420"/>
    </source>
</evidence>
<feature type="transmembrane region" description="Helical" evidence="8">
    <location>
        <begin position="268"/>
        <end position="288"/>
    </location>
</feature>
<accession>A0AAU9QB50</accession>
<comment type="caution">
    <text evidence="9">The sequence shown here is derived from an EMBL/GenBank/DDBJ whole genome shotgun (WGS) entry which is preliminary data.</text>
</comment>
<dbReference type="Pfam" id="PF02028">
    <property type="entry name" value="BCCT"/>
    <property type="match status" value="1"/>
</dbReference>
<evidence type="ECO:0000256" key="7">
    <source>
        <dbReference type="ARBA" id="ARBA00023136"/>
    </source>
</evidence>
<evidence type="ECO:0000256" key="1">
    <source>
        <dbReference type="ARBA" id="ARBA00004651"/>
    </source>
</evidence>
<feature type="transmembrane region" description="Helical" evidence="8">
    <location>
        <begin position="320"/>
        <end position="340"/>
    </location>
</feature>
<evidence type="ECO:0000256" key="3">
    <source>
        <dbReference type="ARBA" id="ARBA00022448"/>
    </source>
</evidence>
<dbReference type="AlphaFoldDB" id="A0AAU9QB50"/>
<feature type="transmembrane region" description="Helical" evidence="8">
    <location>
        <begin position="450"/>
        <end position="471"/>
    </location>
</feature>
<dbReference type="GO" id="GO:0005886">
    <property type="term" value="C:plasma membrane"/>
    <property type="evidence" value="ECO:0007669"/>
    <property type="project" value="UniProtKB-SubCell"/>
</dbReference>
<dbReference type="EMBL" id="CAKMTQ010000056">
    <property type="protein sequence ID" value="CAH1540083.1"/>
    <property type="molecule type" value="Genomic_DNA"/>
</dbReference>
<keyword evidence="7 8" id="KW-0472">Membrane</keyword>
<feature type="transmembrane region" description="Helical" evidence="8">
    <location>
        <begin position="483"/>
        <end position="502"/>
    </location>
</feature>
<evidence type="ECO:0000313" key="9">
    <source>
        <dbReference type="EMBL" id="CAH1540083.1"/>
    </source>
</evidence>
<dbReference type="GO" id="GO:0022857">
    <property type="term" value="F:transmembrane transporter activity"/>
    <property type="evidence" value="ECO:0007669"/>
    <property type="project" value="InterPro"/>
</dbReference>
<evidence type="ECO:0000256" key="4">
    <source>
        <dbReference type="ARBA" id="ARBA00022475"/>
    </source>
</evidence>
<organism evidence="9 10">
    <name type="scientific">Vibrio owensii</name>
    <dbReference type="NCBI Taxonomy" id="696485"/>
    <lineage>
        <taxon>Bacteria</taxon>
        <taxon>Pseudomonadati</taxon>
        <taxon>Pseudomonadota</taxon>
        <taxon>Gammaproteobacteria</taxon>
        <taxon>Vibrionales</taxon>
        <taxon>Vibrionaceae</taxon>
        <taxon>Vibrio</taxon>
    </lineage>
</organism>
<keyword evidence="4" id="KW-1003">Cell membrane</keyword>
<feature type="transmembrane region" description="Helical" evidence="8">
    <location>
        <begin position="352"/>
        <end position="371"/>
    </location>
</feature>
<evidence type="ECO:0000256" key="6">
    <source>
        <dbReference type="ARBA" id="ARBA00022989"/>
    </source>
</evidence>
<keyword evidence="3" id="KW-0813">Transport</keyword>
<evidence type="ECO:0000256" key="8">
    <source>
        <dbReference type="SAM" id="Phobius"/>
    </source>
</evidence>
<feature type="transmembrane region" description="Helical" evidence="8">
    <location>
        <begin position="234"/>
        <end position="256"/>
    </location>
</feature>
<dbReference type="RefSeq" id="WP_080642202.1">
    <property type="nucleotide sequence ID" value="NZ_CAKMTQ010000056.1"/>
</dbReference>
<feature type="transmembrane region" description="Helical" evidence="8">
    <location>
        <begin position="54"/>
        <end position="74"/>
    </location>
</feature>
<evidence type="ECO:0000256" key="5">
    <source>
        <dbReference type="ARBA" id="ARBA00022692"/>
    </source>
</evidence>
<keyword evidence="6 8" id="KW-1133">Transmembrane helix</keyword>
<gene>
    <name evidence="9" type="ORF">THF1D04_60155</name>
</gene>
<dbReference type="Proteomes" id="UP001295420">
    <property type="component" value="Unassembled WGS sequence"/>
</dbReference>
<dbReference type="PANTHER" id="PTHR30047">
    <property type="entry name" value="HIGH-AFFINITY CHOLINE TRANSPORT PROTEIN-RELATED"/>
    <property type="match status" value="1"/>
</dbReference>
<feature type="transmembrane region" description="Helical" evidence="8">
    <location>
        <begin position="411"/>
        <end position="438"/>
    </location>
</feature>
<dbReference type="InterPro" id="IPR000060">
    <property type="entry name" value="BCCT_transptr"/>
</dbReference>
<dbReference type="PANTHER" id="PTHR30047:SF7">
    <property type="entry name" value="HIGH-AFFINITY CHOLINE TRANSPORT PROTEIN"/>
    <property type="match status" value="1"/>
</dbReference>
<evidence type="ECO:0000256" key="2">
    <source>
        <dbReference type="ARBA" id="ARBA00005658"/>
    </source>
</evidence>
<comment type="subcellular location">
    <subcellularLocation>
        <location evidence="1">Cell membrane</location>
        <topology evidence="1">Multi-pass membrane protein</topology>
    </subcellularLocation>
</comment>
<feature type="transmembrane region" description="Helical" evidence="8">
    <location>
        <begin position="190"/>
        <end position="214"/>
    </location>
</feature>
<keyword evidence="5 8" id="KW-0812">Transmembrane</keyword>
<proteinExistence type="inferred from homology"/>
<feature type="transmembrane region" description="Helical" evidence="8">
    <location>
        <begin position="152"/>
        <end position="169"/>
    </location>
</feature>
<feature type="transmembrane region" description="Helical" evidence="8">
    <location>
        <begin position="12"/>
        <end position="34"/>
    </location>
</feature>
<reference evidence="9" key="1">
    <citation type="submission" date="2022-01" db="EMBL/GenBank/DDBJ databases">
        <authorList>
            <person name="Lagorce A."/>
        </authorList>
    </citation>
    <scope>NUCLEOTIDE SEQUENCE</scope>
    <source>
        <strain evidence="9">Th15_F1_D04</strain>
    </source>
</reference>
<feature type="transmembrane region" description="Helical" evidence="8">
    <location>
        <begin position="95"/>
        <end position="120"/>
    </location>
</feature>